<gene>
    <name evidence="1" type="ORF">OKIT_0415</name>
</gene>
<proteinExistence type="predicted"/>
<accession>G9WEX6</accession>
<evidence type="ECO:0000313" key="1">
    <source>
        <dbReference type="EMBL" id="EHN58536.1"/>
    </source>
</evidence>
<organism evidence="1 2">
    <name type="scientific">Oenococcus kitaharae DSM 17330</name>
    <dbReference type="NCBI Taxonomy" id="1045004"/>
    <lineage>
        <taxon>Bacteria</taxon>
        <taxon>Bacillati</taxon>
        <taxon>Bacillota</taxon>
        <taxon>Bacilli</taxon>
        <taxon>Lactobacillales</taxon>
        <taxon>Lactobacillaceae</taxon>
        <taxon>Oenococcus</taxon>
    </lineage>
</organism>
<sequence>MKINSDEAYKDPKPKRLRGNKKHFSELLISLMDKYNQKLSDLVLPILRVQKNRLDEQEYLNSLSKISNWRVGKTLPSDNELYLLRNFYLSLGESPERLGSFFSWLYPADYQSHARDFFKKFADRSSQRYKKIDDVFGSGFEDTFTTEESMMWDALESFFFSSSFEFAKEKNGFDYQQDRGDGLAKFIKKGIIQNSGNLALFSKKEIFTNNSLWEFTQPLYKILLTKERLVITDMVFGKDSYSLEYLSSTFYNEIWNIAPVTPALVPDESVNKIRKINDFNEKKKLFNSLVEHKFAEKKYAFLHEIEALHTELSKEKKEIFD</sequence>
<reference evidence="1" key="1">
    <citation type="journal article" date="2012" name="PLoS ONE">
        <title>Functional divergence in the genus oenococcus as predicted by genome sequencing of the newly-described species, Oenococcus kitaharae.</title>
        <authorList>
            <person name="Borneman A.R."/>
            <person name="McCarthy J.M."/>
            <person name="Chambers P.J."/>
            <person name="Bartowsky E.J."/>
        </authorList>
    </citation>
    <scope>NUCLEOTIDE SEQUENCE [LARGE SCALE GENOMIC DNA]</scope>
    <source>
        <strain evidence="1">DSM 17330</strain>
    </source>
</reference>
<evidence type="ECO:0000313" key="2">
    <source>
        <dbReference type="Proteomes" id="UP000004959"/>
    </source>
</evidence>
<protein>
    <submittedName>
        <fullName evidence="1">Uncharacterized protein</fullName>
    </submittedName>
</protein>
<name>G9WEX6_9LACO</name>
<dbReference type="Proteomes" id="UP000004959">
    <property type="component" value="Chromosome"/>
</dbReference>
<dbReference type="RefSeq" id="WP_007744881.1">
    <property type="nucleotide sequence ID" value="NZ_CM001398.1"/>
</dbReference>
<dbReference type="STRING" id="336988.NT96_02935"/>
<dbReference type="EMBL" id="AFVZ01000001">
    <property type="protein sequence ID" value="EHN58536.1"/>
    <property type="molecule type" value="Genomic_DNA"/>
</dbReference>
<keyword evidence="2" id="KW-1185">Reference proteome</keyword>
<dbReference type="PATRIC" id="fig|1045004.4.peg.413"/>
<dbReference type="HOGENOM" id="CLU_865551_0_0_9"/>
<comment type="caution">
    <text evidence="1">The sequence shown here is derived from an EMBL/GenBank/DDBJ whole genome shotgun (WGS) entry which is preliminary data.</text>
</comment>
<dbReference type="AlphaFoldDB" id="G9WEX6"/>